<dbReference type="AlphaFoldDB" id="A0A674C463"/>
<dbReference type="InterPro" id="IPR000436">
    <property type="entry name" value="Sushi_SCR_CCP_dom"/>
</dbReference>
<dbReference type="Gene3D" id="2.60.120.290">
    <property type="entry name" value="Spermadhesin, CUB domain"/>
    <property type="match status" value="3"/>
</dbReference>
<feature type="domain" description="Sushi" evidence="10">
    <location>
        <begin position="875"/>
        <end position="936"/>
    </location>
</feature>
<evidence type="ECO:0000256" key="2">
    <source>
        <dbReference type="ARBA" id="ARBA00022737"/>
    </source>
</evidence>
<dbReference type="GO" id="GO:0090036">
    <property type="term" value="P:regulation of protein kinase C signaling"/>
    <property type="evidence" value="ECO:0007669"/>
    <property type="project" value="TreeGrafter"/>
</dbReference>
<feature type="domain" description="Sushi" evidence="10">
    <location>
        <begin position="394"/>
        <end position="453"/>
    </location>
</feature>
<dbReference type="InterPro" id="IPR035976">
    <property type="entry name" value="Sushi/SCR/CCP_sf"/>
</dbReference>
<keyword evidence="1 5" id="KW-0768">Sushi</keyword>
<evidence type="ECO:0000256" key="7">
    <source>
        <dbReference type="SAM" id="Phobius"/>
    </source>
</evidence>
<evidence type="ECO:0000313" key="12">
    <source>
        <dbReference type="Proteomes" id="UP000472277"/>
    </source>
</evidence>
<proteinExistence type="predicted"/>
<dbReference type="GO" id="GO:0050773">
    <property type="term" value="P:regulation of dendrite development"/>
    <property type="evidence" value="ECO:0007669"/>
    <property type="project" value="TreeGrafter"/>
</dbReference>
<evidence type="ECO:0000256" key="6">
    <source>
        <dbReference type="SAM" id="MobiDB-lite"/>
    </source>
</evidence>
<evidence type="ECO:0000256" key="8">
    <source>
        <dbReference type="SAM" id="SignalP"/>
    </source>
</evidence>
<evidence type="ECO:0000256" key="4">
    <source>
        <dbReference type="PROSITE-ProRule" id="PRU00059"/>
    </source>
</evidence>
<feature type="disulfide bond" evidence="5">
    <location>
        <begin position="777"/>
        <end position="804"/>
    </location>
</feature>
<dbReference type="OMA" id="TFFYFES"/>
<reference evidence="11" key="1">
    <citation type="submission" date="2025-08" db="UniProtKB">
        <authorList>
            <consortium name="Ensembl"/>
        </authorList>
    </citation>
    <scope>IDENTIFICATION</scope>
</reference>
<dbReference type="Gene3D" id="2.10.70.10">
    <property type="entry name" value="Complement Module, domain 1"/>
    <property type="match status" value="5"/>
</dbReference>
<feature type="disulfide bond" evidence="4">
    <location>
        <begin position="455"/>
        <end position="482"/>
    </location>
</feature>
<dbReference type="Ensembl" id="ENSSTUT00000083481.1">
    <property type="protein sequence ID" value="ENSSTUP00000078382.1"/>
    <property type="gene ID" value="ENSSTUG00000034580.1"/>
</dbReference>
<comment type="caution">
    <text evidence="5">Lacks conserved residue(s) required for the propagation of feature annotation.</text>
</comment>
<dbReference type="PANTHER" id="PTHR45656:SF1">
    <property type="entry name" value="SEIZURE PROTEIN 6 HOMOLOG"/>
    <property type="match status" value="1"/>
</dbReference>
<gene>
    <name evidence="11" type="primary">SEZ6</name>
    <name evidence="11" type="synonym">LOC115206470</name>
</gene>
<dbReference type="InterPro" id="IPR000859">
    <property type="entry name" value="CUB_dom"/>
</dbReference>
<dbReference type="SUPFAM" id="SSF49854">
    <property type="entry name" value="Spermadhesin, CUB domain"/>
    <property type="match status" value="3"/>
</dbReference>
<reference evidence="11" key="2">
    <citation type="submission" date="2025-09" db="UniProtKB">
        <authorList>
            <consortium name="Ensembl"/>
        </authorList>
    </citation>
    <scope>IDENTIFICATION</scope>
</reference>
<protein>
    <submittedName>
        <fullName evidence="11">Seizure related 6 homolog</fullName>
    </submittedName>
</protein>
<dbReference type="SMART" id="SM00042">
    <property type="entry name" value="CUB"/>
    <property type="match status" value="3"/>
</dbReference>
<keyword evidence="8" id="KW-0732">Signal</keyword>
<dbReference type="FunFam" id="2.10.70.10:FF:000010">
    <property type="entry name" value="Seizure related 6 homolog like"/>
    <property type="match status" value="1"/>
</dbReference>
<dbReference type="Pfam" id="PF00431">
    <property type="entry name" value="CUB"/>
    <property type="match status" value="2"/>
</dbReference>
<feature type="chain" id="PRO_5025609930" evidence="8">
    <location>
        <begin position="24"/>
        <end position="1046"/>
    </location>
</feature>
<evidence type="ECO:0000256" key="3">
    <source>
        <dbReference type="ARBA" id="ARBA00023157"/>
    </source>
</evidence>
<feature type="compositionally biased region" description="Polar residues" evidence="6">
    <location>
        <begin position="159"/>
        <end position="169"/>
    </location>
</feature>
<evidence type="ECO:0000256" key="1">
    <source>
        <dbReference type="ARBA" id="ARBA00022659"/>
    </source>
</evidence>
<dbReference type="InterPro" id="IPR035914">
    <property type="entry name" value="Sperma_CUB_dom_sf"/>
</dbReference>
<feature type="domain" description="Sushi" evidence="10">
    <location>
        <begin position="808"/>
        <end position="871"/>
    </location>
</feature>
<dbReference type="GO" id="GO:0043198">
    <property type="term" value="C:dendritic shaft"/>
    <property type="evidence" value="ECO:0007669"/>
    <property type="project" value="TreeGrafter"/>
</dbReference>
<feature type="domain" description="Sushi" evidence="10">
    <location>
        <begin position="569"/>
        <end position="630"/>
    </location>
</feature>
<dbReference type="InParanoid" id="A0A674C463"/>
<evidence type="ECO:0000259" key="9">
    <source>
        <dbReference type="PROSITE" id="PS01180"/>
    </source>
</evidence>
<feature type="compositionally biased region" description="Polar residues" evidence="6">
    <location>
        <begin position="29"/>
        <end position="39"/>
    </location>
</feature>
<feature type="domain" description="CUB" evidence="9">
    <location>
        <begin position="284"/>
        <end position="392"/>
    </location>
</feature>
<dbReference type="PROSITE" id="PS01180">
    <property type="entry name" value="CUB"/>
    <property type="match status" value="3"/>
</dbReference>
<evidence type="ECO:0000256" key="5">
    <source>
        <dbReference type="PROSITE-ProRule" id="PRU00302"/>
    </source>
</evidence>
<dbReference type="GeneTree" id="ENSGT00940000156995"/>
<keyword evidence="2" id="KW-0677">Repeat</keyword>
<feature type="region of interest" description="Disordered" evidence="6">
    <location>
        <begin position="26"/>
        <end position="66"/>
    </location>
</feature>
<dbReference type="SMART" id="SM00032">
    <property type="entry name" value="CCP"/>
    <property type="match status" value="5"/>
</dbReference>
<keyword evidence="7" id="KW-1133">Transmembrane helix</keyword>
<keyword evidence="3 5" id="KW-1015">Disulfide bond</keyword>
<feature type="transmembrane region" description="Helical" evidence="7">
    <location>
        <begin position="961"/>
        <end position="983"/>
    </location>
</feature>
<feature type="domain" description="Sushi" evidence="10">
    <location>
        <begin position="747"/>
        <end position="806"/>
    </location>
</feature>
<feature type="region of interest" description="Disordered" evidence="6">
    <location>
        <begin position="143"/>
        <end position="179"/>
    </location>
</feature>
<evidence type="ECO:0000313" key="11">
    <source>
        <dbReference type="Ensembl" id="ENSSTUP00000078382.1"/>
    </source>
</evidence>
<dbReference type="Proteomes" id="UP000472277">
    <property type="component" value="Chromosome 13"/>
</dbReference>
<feature type="signal peptide" evidence="8">
    <location>
        <begin position="1"/>
        <end position="23"/>
    </location>
</feature>
<evidence type="ECO:0000259" key="10">
    <source>
        <dbReference type="PROSITE" id="PS50923"/>
    </source>
</evidence>
<feature type="domain" description="CUB" evidence="9">
    <location>
        <begin position="632"/>
        <end position="743"/>
    </location>
</feature>
<organism evidence="11 12">
    <name type="scientific">Salmo trutta</name>
    <name type="common">Brown trout</name>
    <dbReference type="NCBI Taxonomy" id="8032"/>
    <lineage>
        <taxon>Eukaryota</taxon>
        <taxon>Metazoa</taxon>
        <taxon>Chordata</taxon>
        <taxon>Craniata</taxon>
        <taxon>Vertebrata</taxon>
        <taxon>Euteleostomi</taxon>
        <taxon>Actinopterygii</taxon>
        <taxon>Neopterygii</taxon>
        <taxon>Teleostei</taxon>
        <taxon>Protacanthopterygii</taxon>
        <taxon>Salmoniformes</taxon>
        <taxon>Salmonidae</taxon>
        <taxon>Salmoninae</taxon>
        <taxon>Salmo</taxon>
    </lineage>
</organism>
<accession>A0A674C463</accession>
<dbReference type="PROSITE" id="PS50923">
    <property type="entry name" value="SUSHI"/>
    <property type="match status" value="5"/>
</dbReference>
<sequence length="1046" mass="113906">MSAARDYIVVMMVLFAMMTDIGAEGSYSEDGTSVTQRGQSEGGGPSPHPNTRDTDRGIPLVTTAPPLNVPNHHTLYKGFLLQESLQGQQHFFVDSGGVDTHPTMPPSGPHFARDPSSTHTVPHKEALAFSDVASTTTTVATATSPLATQGSSVPGGRVSVTQRGALTNSRGRRTEEEADAMDTLTTPVMHTSALPPHSNTHNLAAPMGDRHSEVPSPSPMTPPALTTLVEKDKGKSAEHNMSHASDGVAMDTSAVSGDVDDETTTTTITTTTIITTSLPNPVPCIFNLTAPEGYIETPQPSSSHYYSSVDCTYTVTVYTGYGVEIQVMNVSLWEGEQVTFEDVGGGEPSVLANESILLKGLVVRSWSNQITIHFHSQRQTQPGSFLFRYQAFVLSCTFPQRPACGDVSVSSLHSGGEAYFYCLTGYQLQGTNTLTCLNASTPYWSGTEPQCHAACGGIVRNATVGRIVSPGFPSNYSNNLTCHWLLEAPEEQRVHVHFEKVALAEDDDRLLIKNGKNIDSPPMYDSYEVEYLPNEGLVSTSRSLFIELTTDGTGTSTGIAIRYQAFAVGHCYEPYVKYGNFTSNDSTWAVGTVVEFTCDPGYTLEQGSVIIECMDHNNPQWNETEPACRAVCSGEMTDSAGVVLSPNWPEAYDSGQDCIWGIHVEEDRRIMLDIQILNIGKNDLLTFYDGDDLTATVLGQYGGSRPHFKIYTSMADVTIQFQSDPATNIYGYGNGFVVHFFEVPRNDTCPELPEITNGWKSTSHPELVHGTVVTYQCYPGFQLVGTELLMCQWDLTWSGDLPSCERVLSCADPGTVEHSRRVMSSPRFTVGSTIQYICNKGYTLSGNSLLSCYNHGSSGPTWSERLPKCGSVTYEPCRNPGTPSYSTQISEKPLYQAGETLRFSCLRGHELLGEPVLRCVPGHPSQWSSLPPVCGASSMELINERRLDAASADYIMERANIALTVFIPVALIMVFIIGIYLYFSKVQGKPLCLPMSTSLPYDHIPGESTFDNSLYKTETTVRSDTEMPVGISKPPKRLKSGAVIRV</sequence>
<dbReference type="GO" id="GO:0043197">
    <property type="term" value="C:dendritic spine"/>
    <property type="evidence" value="ECO:0007669"/>
    <property type="project" value="TreeGrafter"/>
</dbReference>
<dbReference type="GO" id="GO:0043025">
    <property type="term" value="C:neuronal cell body"/>
    <property type="evidence" value="ECO:0007669"/>
    <property type="project" value="TreeGrafter"/>
</dbReference>
<keyword evidence="7" id="KW-0812">Transmembrane</keyword>
<dbReference type="SUPFAM" id="SSF57535">
    <property type="entry name" value="Complement control module/SCR domain"/>
    <property type="match status" value="5"/>
</dbReference>
<feature type="domain" description="CUB" evidence="9">
    <location>
        <begin position="455"/>
        <end position="566"/>
    </location>
</feature>
<dbReference type="Pfam" id="PF00084">
    <property type="entry name" value="Sushi"/>
    <property type="match status" value="5"/>
</dbReference>
<keyword evidence="7" id="KW-0472">Membrane</keyword>
<dbReference type="GO" id="GO:0060074">
    <property type="term" value="P:synapse maturation"/>
    <property type="evidence" value="ECO:0007669"/>
    <property type="project" value="TreeGrafter"/>
</dbReference>
<feature type="disulfide bond" evidence="4">
    <location>
        <begin position="284"/>
        <end position="311"/>
    </location>
</feature>
<dbReference type="CDD" id="cd00041">
    <property type="entry name" value="CUB"/>
    <property type="match status" value="3"/>
</dbReference>
<dbReference type="PANTHER" id="PTHR45656">
    <property type="entry name" value="PROTEIN CBR-CLEC-78"/>
    <property type="match status" value="1"/>
</dbReference>
<name>A0A674C463_SALTR</name>
<dbReference type="CDD" id="cd00033">
    <property type="entry name" value="CCP"/>
    <property type="match status" value="5"/>
</dbReference>
<dbReference type="GO" id="GO:0005783">
    <property type="term" value="C:endoplasmic reticulum"/>
    <property type="evidence" value="ECO:0007669"/>
    <property type="project" value="TreeGrafter"/>
</dbReference>
<dbReference type="InterPro" id="IPR051277">
    <property type="entry name" value="SEZ6_CSMD_C4BPB_Regulators"/>
</dbReference>
<keyword evidence="12" id="KW-1185">Reference proteome</keyword>